<keyword evidence="1" id="KW-0812">Transmembrane</keyword>
<keyword evidence="3" id="KW-1185">Reference proteome</keyword>
<keyword evidence="1" id="KW-0472">Membrane</keyword>
<sequence length="157" mass="17428">MPPPPPLETDHKGNFYLALIFLVVLCGGIMMGAFFYAREGKSQVMSSSKPLEPIRAEVHFEGPIVALRNENSYSWDNDMVVYVGDAPPAGYSHHIGMVTPGDTVSITLNEFTRDTGEKFTPYGMVLREAWIGGKDRQFQNFNETGTTNFYGTPSVIK</sequence>
<dbReference type="EMBL" id="ABOX02000001">
    <property type="protein sequence ID" value="EEF63417.1"/>
    <property type="molecule type" value="Genomic_DNA"/>
</dbReference>
<evidence type="ECO:0000313" key="3">
    <source>
        <dbReference type="Proteomes" id="UP000003688"/>
    </source>
</evidence>
<keyword evidence="1" id="KW-1133">Transmembrane helix</keyword>
<proteinExistence type="predicted"/>
<comment type="caution">
    <text evidence="2">The sequence shown here is derived from an EMBL/GenBank/DDBJ whole genome shotgun (WGS) entry which is preliminary data.</text>
</comment>
<name>B9XA76_PEDPL</name>
<organism evidence="2 3">
    <name type="scientific">Pedosphaera parvula (strain Ellin514)</name>
    <dbReference type="NCBI Taxonomy" id="320771"/>
    <lineage>
        <taxon>Bacteria</taxon>
        <taxon>Pseudomonadati</taxon>
        <taxon>Verrucomicrobiota</taxon>
        <taxon>Pedosphaerae</taxon>
        <taxon>Pedosphaerales</taxon>
        <taxon>Pedosphaeraceae</taxon>
        <taxon>Pedosphaera</taxon>
    </lineage>
</organism>
<accession>B9XA76</accession>
<evidence type="ECO:0000313" key="2">
    <source>
        <dbReference type="EMBL" id="EEF63417.1"/>
    </source>
</evidence>
<dbReference type="AlphaFoldDB" id="B9XA76"/>
<reference evidence="2 3" key="1">
    <citation type="journal article" date="2011" name="J. Bacteriol.">
        <title>Genome sequence of 'Pedosphaera parvula' Ellin514, an aerobic Verrucomicrobial isolate from pasture soil.</title>
        <authorList>
            <person name="Kant R."/>
            <person name="van Passel M.W."/>
            <person name="Sangwan P."/>
            <person name="Palva A."/>
            <person name="Lucas S."/>
            <person name="Copeland A."/>
            <person name="Lapidus A."/>
            <person name="Glavina Del Rio T."/>
            <person name="Dalin E."/>
            <person name="Tice H."/>
            <person name="Bruce D."/>
            <person name="Goodwin L."/>
            <person name="Pitluck S."/>
            <person name="Chertkov O."/>
            <person name="Larimer F.W."/>
            <person name="Land M.L."/>
            <person name="Hauser L."/>
            <person name="Brettin T.S."/>
            <person name="Detter J.C."/>
            <person name="Han S."/>
            <person name="de Vos W.M."/>
            <person name="Janssen P.H."/>
            <person name="Smidt H."/>
        </authorList>
    </citation>
    <scope>NUCLEOTIDE SEQUENCE [LARGE SCALE GENOMIC DNA]</scope>
    <source>
        <strain evidence="2 3">Ellin514</strain>
    </source>
</reference>
<dbReference type="Proteomes" id="UP000003688">
    <property type="component" value="Unassembled WGS sequence"/>
</dbReference>
<gene>
    <name evidence="2" type="ORF">Cflav_PD6052</name>
</gene>
<evidence type="ECO:0000256" key="1">
    <source>
        <dbReference type="SAM" id="Phobius"/>
    </source>
</evidence>
<feature type="transmembrane region" description="Helical" evidence="1">
    <location>
        <begin position="15"/>
        <end position="37"/>
    </location>
</feature>
<dbReference type="RefSeq" id="WP_007412724.1">
    <property type="nucleotide sequence ID" value="NZ_ABOX02000001.1"/>
</dbReference>
<protein>
    <submittedName>
        <fullName evidence="2">Uncharacterized protein</fullName>
    </submittedName>
</protein>